<evidence type="ECO:0000313" key="5">
    <source>
        <dbReference type="Proteomes" id="UP001341135"/>
    </source>
</evidence>
<reference evidence="4 5" key="1">
    <citation type="submission" date="2023-09" db="EMBL/GenBank/DDBJ databases">
        <title>Pyrofollis japonicus gen. nov. sp. nov., a novel member of the family Pyrodictiaceae isolated from the Iheya North hydrothermal field.</title>
        <authorList>
            <person name="Miyazaki U."/>
            <person name="Sanari M."/>
            <person name="Tame A."/>
            <person name="Kitajima M."/>
            <person name="Okamoto A."/>
            <person name="Sawayama S."/>
            <person name="Miyazaki J."/>
            <person name="Takai K."/>
            <person name="Nakagawa S."/>
        </authorList>
    </citation>
    <scope>NUCLEOTIDE SEQUENCE [LARGE SCALE GENOMIC DNA]</scope>
    <source>
        <strain evidence="4 5">AV2</strain>
    </source>
</reference>
<evidence type="ECO:0000313" key="4">
    <source>
        <dbReference type="EMBL" id="BES81839.1"/>
    </source>
</evidence>
<comment type="function">
    <text evidence="3">Antitoxin component of a type II toxin-antitoxin (TA) system.</text>
</comment>
<evidence type="ECO:0000256" key="2">
    <source>
        <dbReference type="ARBA" id="ARBA00022649"/>
    </source>
</evidence>
<dbReference type="InterPro" id="IPR024069">
    <property type="entry name" value="AF2212-like_dom_sf"/>
</dbReference>
<name>A0ABM8IZS8_9CREN</name>
<dbReference type="Gene3D" id="4.10.1150.10">
    <property type="entry name" value="AF2212/PG0164-like"/>
    <property type="match status" value="1"/>
</dbReference>
<comment type="similarity">
    <text evidence="1 3">Belongs to the UPF0165 family.</text>
</comment>
<dbReference type="SUPFAM" id="SSF141694">
    <property type="entry name" value="AF2212/PG0164-like"/>
    <property type="match status" value="1"/>
</dbReference>
<proteinExistence type="inferred from homology"/>
<sequence length="79" mass="9004">MLLAGARPGYGRAEALSRIIRVKYEKGVLRPLDSVEFREGEELLVKIVSAEEKRRILRIVPWGPRTSPERAPRPVHARC</sequence>
<organism evidence="4 5">
    <name type="scientific">Pyrodictium abyssi</name>
    <dbReference type="NCBI Taxonomy" id="54256"/>
    <lineage>
        <taxon>Archaea</taxon>
        <taxon>Thermoproteota</taxon>
        <taxon>Thermoprotei</taxon>
        <taxon>Desulfurococcales</taxon>
        <taxon>Pyrodictiaceae</taxon>
        <taxon>Pyrodictium</taxon>
    </lineage>
</organism>
<dbReference type="Pfam" id="PF01954">
    <property type="entry name" value="AF2212-like"/>
    <property type="match status" value="1"/>
</dbReference>
<dbReference type="Proteomes" id="UP001341135">
    <property type="component" value="Chromosome"/>
</dbReference>
<evidence type="ECO:0000256" key="3">
    <source>
        <dbReference type="RuleBase" id="RU368051"/>
    </source>
</evidence>
<keyword evidence="5" id="KW-1185">Reference proteome</keyword>
<dbReference type="EMBL" id="AP028907">
    <property type="protein sequence ID" value="BES81839.1"/>
    <property type="molecule type" value="Genomic_DNA"/>
</dbReference>
<protein>
    <recommendedName>
        <fullName evidence="3">Antitoxin</fullName>
    </recommendedName>
</protein>
<evidence type="ECO:0000256" key="1">
    <source>
        <dbReference type="ARBA" id="ARBA00006615"/>
    </source>
</evidence>
<accession>A0ABM8IZS8</accession>
<gene>
    <name evidence="4" type="ORF">PABY_14060</name>
</gene>
<keyword evidence="2 3" id="KW-1277">Toxin-antitoxin system</keyword>
<dbReference type="InterPro" id="IPR008203">
    <property type="entry name" value="AF2212-like"/>
</dbReference>